<keyword evidence="9 11" id="KW-0472">Membrane</keyword>
<dbReference type="SMART" id="SM01021">
    <property type="entry name" value="Bac_rhodopsin"/>
    <property type="match status" value="1"/>
</dbReference>
<evidence type="ECO:0000256" key="10">
    <source>
        <dbReference type="ARBA" id="ARBA00023170"/>
    </source>
</evidence>
<evidence type="ECO:0000256" key="7">
    <source>
        <dbReference type="ARBA" id="ARBA00022989"/>
    </source>
</evidence>
<dbReference type="Gene3D" id="1.20.1070.10">
    <property type="entry name" value="Rhodopsin 7-helix transmembrane proteins"/>
    <property type="match status" value="1"/>
</dbReference>
<evidence type="ECO:0000256" key="9">
    <source>
        <dbReference type="ARBA" id="ARBA00023136"/>
    </source>
</evidence>
<dbReference type="GO" id="GO:0016020">
    <property type="term" value="C:membrane"/>
    <property type="evidence" value="ECO:0007669"/>
    <property type="project" value="UniProtKB-SubCell"/>
</dbReference>
<evidence type="ECO:0000256" key="8">
    <source>
        <dbReference type="ARBA" id="ARBA00022991"/>
    </source>
</evidence>
<dbReference type="GO" id="GO:0007602">
    <property type="term" value="P:phototransduction"/>
    <property type="evidence" value="ECO:0007669"/>
    <property type="project" value="UniProtKB-KW"/>
</dbReference>
<dbReference type="PRINTS" id="PR00251">
    <property type="entry name" value="BACTRLOPSIN"/>
</dbReference>
<evidence type="ECO:0000256" key="4">
    <source>
        <dbReference type="ARBA" id="ARBA00022606"/>
    </source>
</evidence>
<dbReference type="AlphaFoldDB" id="A0ABD5WXC5"/>
<dbReference type="GO" id="GO:0009881">
    <property type="term" value="F:photoreceptor activity"/>
    <property type="evidence" value="ECO:0007669"/>
    <property type="project" value="UniProtKB-KW"/>
</dbReference>
<organism evidence="12 13">
    <name type="scientific">Halobaculum marinum</name>
    <dbReference type="NCBI Taxonomy" id="3031996"/>
    <lineage>
        <taxon>Archaea</taxon>
        <taxon>Methanobacteriati</taxon>
        <taxon>Methanobacteriota</taxon>
        <taxon>Stenosarchaea group</taxon>
        <taxon>Halobacteria</taxon>
        <taxon>Halobacteriales</taxon>
        <taxon>Haloferacaceae</taxon>
        <taxon>Halobaculum</taxon>
    </lineage>
</organism>
<keyword evidence="13" id="KW-1185">Reference proteome</keyword>
<dbReference type="PANTHER" id="PTHR28286:SF2">
    <property type="entry name" value="BACTERIORHODOPSIN _OPSIN, NOPA (EUROFUNG)"/>
    <property type="match status" value="1"/>
</dbReference>
<comment type="caution">
    <text evidence="12">The sequence shown here is derived from an EMBL/GenBank/DDBJ whole genome shotgun (WGS) entry which is preliminary data.</text>
</comment>
<feature type="transmembrane region" description="Helical" evidence="11">
    <location>
        <begin position="80"/>
        <end position="101"/>
    </location>
</feature>
<accession>A0ABD5WXC5</accession>
<evidence type="ECO:0000256" key="1">
    <source>
        <dbReference type="ARBA" id="ARBA00004141"/>
    </source>
</evidence>
<feature type="transmembrane region" description="Helical" evidence="11">
    <location>
        <begin position="208"/>
        <end position="227"/>
    </location>
</feature>
<sequence length="245" mass="25702">MATPTPGLEAGSLWLATVGMALGTLYLVARGWSVSDSARQQYYVVTIFGTATAAATYFSMATGFGLIEVPVQTVGTLDVYWARYVGWLVVTPLILTAMALLAGADRNALATLLGLDAFVFVAGLVGALAREGQVARLSWWAISTGALVALLYVLLGALSQRADEQSDARAELFGRLRTLVVAVWALYPVVWLLGTQSGYGIVPLSVETAAFAALDLAATVGFGVVLVRGVGRLDDSDLAPARTAE</sequence>
<dbReference type="Proteomes" id="UP001596388">
    <property type="component" value="Unassembled WGS sequence"/>
</dbReference>
<dbReference type="EMBL" id="JBHTAG010000003">
    <property type="protein sequence ID" value="MFC7097413.1"/>
    <property type="molecule type" value="Genomic_DNA"/>
</dbReference>
<comment type="similarity">
    <text evidence="2">Belongs to the archaeal/bacterial/fungal opsin family.</text>
</comment>
<name>A0ABD5WXC5_9EURY</name>
<comment type="subcellular location">
    <subcellularLocation>
        <location evidence="1">Membrane</location>
        <topology evidence="1">Multi-pass membrane protein</topology>
    </subcellularLocation>
</comment>
<keyword evidence="7 11" id="KW-1133">Transmembrane helix</keyword>
<dbReference type="InterPro" id="IPR001425">
    <property type="entry name" value="Arc/bac/fun_rhodopsins"/>
</dbReference>
<proteinExistence type="inferred from homology"/>
<evidence type="ECO:0000256" key="3">
    <source>
        <dbReference type="ARBA" id="ARBA00022543"/>
    </source>
</evidence>
<reference evidence="12 13" key="1">
    <citation type="journal article" date="2019" name="Int. J. Syst. Evol. Microbiol.">
        <title>The Global Catalogue of Microorganisms (GCM) 10K type strain sequencing project: providing services to taxonomists for standard genome sequencing and annotation.</title>
        <authorList>
            <consortium name="The Broad Institute Genomics Platform"/>
            <consortium name="The Broad Institute Genome Sequencing Center for Infectious Disease"/>
            <person name="Wu L."/>
            <person name="Ma J."/>
        </authorList>
    </citation>
    <scope>NUCLEOTIDE SEQUENCE [LARGE SCALE GENOMIC DNA]</scope>
    <source>
        <strain evidence="12 13">DT55</strain>
    </source>
</reference>
<keyword evidence="8" id="KW-0157">Chromophore</keyword>
<dbReference type="RefSeq" id="WP_276238110.1">
    <property type="nucleotide sequence ID" value="NZ_JBHTAG010000003.1"/>
</dbReference>
<feature type="transmembrane region" description="Helical" evidence="11">
    <location>
        <begin position="139"/>
        <end position="158"/>
    </location>
</feature>
<evidence type="ECO:0000313" key="12">
    <source>
        <dbReference type="EMBL" id="MFC7097413.1"/>
    </source>
</evidence>
<keyword evidence="10" id="KW-0675">Receptor</keyword>
<dbReference type="SUPFAM" id="SSF81321">
    <property type="entry name" value="Family A G protein-coupled receptor-like"/>
    <property type="match status" value="1"/>
</dbReference>
<feature type="transmembrane region" description="Helical" evidence="11">
    <location>
        <begin position="179"/>
        <end position="202"/>
    </location>
</feature>
<keyword evidence="4" id="KW-0716">Sensory transduction</keyword>
<feature type="transmembrane region" description="Helical" evidence="11">
    <location>
        <begin position="12"/>
        <end position="29"/>
    </location>
</feature>
<evidence type="ECO:0000256" key="5">
    <source>
        <dbReference type="ARBA" id="ARBA00022692"/>
    </source>
</evidence>
<evidence type="ECO:0000256" key="6">
    <source>
        <dbReference type="ARBA" id="ARBA00022925"/>
    </source>
</evidence>
<dbReference type="PANTHER" id="PTHR28286">
    <property type="match status" value="1"/>
</dbReference>
<evidence type="ECO:0000256" key="11">
    <source>
        <dbReference type="SAM" id="Phobius"/>
    </source>
</evidence>
<gene>
    <name evidence="12" type="ORF">ACFQKD_08855</name>
</gene>
<keyword evidence="5 11" id="KW-0812">Transmembrane</keyword>
<feature type="transmembrane region" description="Helical" evidence="11">
    <location>
        <begin position="108"/>
        <end position="127"/>
    </location>
</feature>
<evidence type="ECO:0000313" key="13">
    <source>
        <dbReference type="Proteomes" id="UP001596388"/>
    </source>
</evidence>
<keyword evidence="6" id="KW-0681">Retinal protein</keyword>
<protein>
    <submittedName>
        <fullName evidence="12">Bacteriorhodopsin</fullName>
    </submittedName>
</protein>
<feature type="transmembrane region" description="Helical" evidence="11">
    <location>
        <begin position="41"/>
        <end position="60"/>
    </location>
</feature>
<dbReference type="Pfam" id="PF01036">
    <property type="entry name" value="Bac_rhodopsin"/>
    <property type="match status" value="1"/>
</dbReference>
<keyword evidence="3" id="KW-0600">Photoreceptor protein</keyword>
<evidence type="ECO:0000256" key="2">
    <source>
        <dbReference type="ARBA" id="ARBA00008130"/>
    </source>
</evidence>